<dbReference type="Gene3D" id="2.60.40.10">
    <property type="entry name" value="Immunoglobulins"/>
    <property type="match status" value="1"/>
</dbReference>
<dbReference type="SUPFAM" id="SSF49373">
    <property type="entry name" value="Invasin/intimin cell-adhesion fragments"/>
    <property type="match status" value="1"/>
</dbReference>
<accession>A0A6J6J973</accession>
<dbReference type="InterPro" id="IPR013783">
    <property type="entry name" value="Ig-like_fold"/>
</dbReference>
<keyword evidence="2" id="KW-0326">Glycosidase</keyword>
<dbReference type="GO" id="GO:0004553">
    <property type="term" value="F:hydrolase activity, hydrolyzing O-glycosyl compounds"/>
    <property type="evidence" value="ECO:0007669"/>
    <property type="project" value="InterPro"/>
</dbReference>
<proteinExistence type="predicted"/>
<dbReference type="GO" id="GO:0000272">
    <property type="term" value="P:polysaccharide catabolic process"/>
    <property type="evidence" value="ECO:0007669"/>
    <property type="project" value="InterPro"/>
</dbReference>
<reference evidence="4" key="1">
    <citation type="submission" date="2020-05" db="EMBL/GenBank/DDBJ databases">
        <authorList>
            <person name="Chiriac C."/>
            <person name="Salcher M."/>
            <person name="Ghai R."/>
            <person name="Kavagutti S V."/>
        </authorList>
    </citation>
    <scope>NUCLEOTIDE SEQUENCE</scope>
</reference>
<dbReference type="PANTHER" id="PTHR12631:SF10">
    <property type="entry name" value="BETA-XYLOSIDASE-LIKE PROTEIN-RELATED"/>
    <property type="match status" value="1"/>
</dbReference>
<name>A0A6J6J973_9ZZZZ</name>
<dbReference type="InterPro" id="IPR051923">
    <property type="entry name" value="Glycosyl_Hydrolase_39"/>
</dbReference>
<protein>
    <submittedName>
        <fullName evidence="4">Unannotated protein</fullName>
    </submittedName>
</protein>
<feature type="domain" description="Glycoside hydrolase family 5" evidence="3">
    <location>
        <begin position="370"/>
        <end position="513"/>
    </location>
</feature>
<dbReference type="InterPro" id="IPR008964">
    <property type="entry name" value="Invasin/intimin_cell_adhesion"/>
</dbReference>
<dbReference type="PANTHER" id="PTHR12631">
    <property type="entry name" value="ALPHA-L-IDURONIDASE"/>
    <property type="match status" value="1"/>
</dbReference>
<dbReference type="EMBL" id="CAEZVB010000138">
    <property type="protein sequence ID" value="CAB4633288.1"/>
    <property type="molecule type" value="Genomic_DNA"/>
</dbReference>
<dbReference type="SUPFAM" id="SSF51445">
    <property type="entry name" value="(Trans)glycosidases"/>
    <property type="match status" value="1"/>
</dbReference>
<evidence type="ECO:0000313" key="4">
    <source>
        <dbReference type="EMBL" id="CAB4633288.1"/>
    </source>
</evidence>
<gene>
    <name evidence="4" type="ORF">UFOPK1908_01603</name>
</gene>
<dbReference type="Gene3D" id="3.20.20.80">
    <property type="entry name" value="Glycosidases"/>
    <property type="match status" value="1"/>
</dbReference>
<dbReference type="InterPro" id="IPR017853">
    <property type="entry name" value="GH"/>
</dbReference>
<dbReference type="Pfam" id="PF00150">
    <property type="entry name" value="Cellulase"/>
    <property type="match status" value="1"/>
</dbReference>
<evidence type="ECO:0000256" key="1">
    <source>
        <dbReference type="ARBA" id="ARBA00022801"/>
    </source>
</evidence>
<organism evidence="4">
    <name type="scientific">freshwater metagenome</name>
    <dbReference type="NCBI Taxonomy" id="449393"/>
    <lineage>
        <taxon>unclassified sequences</taxon>
        <taxon>metagenomes</taxon>
        <taxon>ecological metagenomes</taxon>
    </lineage>
</organism>
<dbReference type="AlphaFoldDB" id="A0A6J6J973"/>
<sequence length="899" mass="95411">MRTRLAVLAIGFSLLLPTAQVAQAAPETGVQSSSQGDLTGRAAAIAGTPKQILSTIPVVSPLRNGFKQGLFPSLTSKAKDKRGCTLYNQMLIKLATKTPRVGGGCKLTGGLWTLDFGAKTTTKPSDVRLAKLLPDAYIWGQGASQWTPAQRSAFSTAVSKVSSSSKMRSRPRPIIDYSGNYIINNISNYWIVSRNNIAMTNRILNLMINNADPDQIELARLQLTAPALFQAWTVATLMNLKAWGLSLSPNMAANFQVNLDNCLAEICKINYTVPNEGSVFNIVAVPQIASEVAVENPAILASYSAPTMPAVGRDLFGIHAPADWFSDVKSGTEGPTDPATIPTVPVGYVRMWDTETTWRDLEPTKGTFVWRKLSKQIETAQVLNAKVMMVLGGTPAWAGNGSAADNPKSIADWSAYVRAVACKYGPAISSYEIWNEANLQTFYTGTPAQMADLTAAAFKEIRACNPNALVVAANTTSRATGSFGTFFPAYLEELKTRNWPADAYSVHSYPTASGGADDRIRGVAQFRTMLALSGAPFTTVFDSETNYGLAGLGEGKIDITGDKAMALLSRSYIDSVRYGFGSTFWYVWTKSPDPKFGIQLTPANTDEQQAWRQTYDWLIGAQLQRCATPKDGLVVCQFSKGAENFSLVWYGDASDASPAFTPSKGYFGPLGSNCQTLRGADCAGILNGTAPLGFMPVRISGAPSAAAVAIPASISMTPEGVAVGLNQTTTLTVTVLDGAGKPVFDQEVRATATGSARFEGGNTVKNGRTNAQGQLTLSVTRVGANAAQVGTITVVPDTGAASLKATSTLSAPTGIVLKTAVVFAVSQGTVTGTAPAFAGSSIELVVSSPAGVFMQRRFTVSVDADGNFKKNVLPVRPGFTVYAIDNPSTPTKSNTLIFR</sequence>
<evidence type="ECO:0000259" key="3">
    <source>
        <dbReference type="Pfam" id="PF00150"/>
    </source>
</evidence>
<dbReference type="InterPro" id="IPR001547">
    <property type="entry name" value="Glyco_hydro_5"/>
</dbReference>
<evidence type="ECO:0000256" key="2">
    <source>
        <dbReference type="ARBA" id="ARBA00023295"/>
    </source>
</evidence>
<keyword evidence="1" id="KW-0378">Hydrolase</keyword>